<dbReference type="PANTHER" id="PTHR24291">
    <property type="entry name" value="CYTOCHROME P450 FAMILY 4"/>
    <property type="match status" value="1"/>
</dbReference>
<evidence type="ECO:0000256" key="2">
    <source>
        <dbReference type="ARBA" id="ARBA00022617"/>
    </source>
</evidence>
<dbReference type="Gene3D" id="1.10.630.10">
    <property type="entry name" value="Cytochrome P450"/>
    <property type="match status" value="1"/>
</dbReference>
<comment type="cofactor">
    <cofactor evidence="7">
        <name>heme</name>
        <dbReference type="ChEBI" id="CHEBI:30413"/>
    </cofactor>
</comment>
<keyword evidence="10" id="KW-1185">Reference proteome</keyword>
<keyword evidence="4 8" id="KW-0560">Oxidoreductase</keyword>
<dbReference type="EMBL" id="MVHE01000031">
    <property type="protein sequence ID" value="ORA19172.1"/>
    <property type="molecule type" value="Genomic_DNA"/>
</dbReference>
<dbReference type="OrthoDB" id="7376058at2"/>
<dbReference type="InterPro" id="IPR002401">
    <property type="entry name" value="Cyt_P450_E_grp-I"/>
</dbReference>
<evidence type="ECO:0000256" key="6">
    <source>
        <dbReference type="ARBA" id="ARBA00023033"/>
    </source>
</evidence>
<dbReference type="InterPro" id="IPR050196">
    <property type="entry name" value="Cytochrome_P450_Monoox"/>
</dbReference>
<sequence length="456" mass="49994">MNDLQSIPSAPGALPVFGHALSAMRDPWRFLNGLTDHGDLVRVRLGPSEAVVVCTPELTHQVMVDDRTFDKVGPLYARSREILGTTVVSAPHDLHRPLRRKAQPSFHRNQMPGYARVMTDRIDAFTASWQDNQVLDVWPEMRGLSAAIGVDALFGNSMSPDDVDRFIDATSTVNEGVYGQSMLPAAWRKLPTPANRRYRNALAEIHRIARNMGAACRAEDRTGFLSMLLDGDKSPAEIGNEIITYLVAAYDTGASTLAWALHLLAEHPEIEARLHAEVDAVLAGGPASFDHLPQLELTERVIMETLRIQPVSWIFTRCVTTDTELGGYQLPAGTAVVLSPWIIHHRPDVYPDPARFDPDRWSPDRKRSAKDGTMIAFGSGSRRCIGELFGKIESILALATIVSRWQLRTLPGSSVRRTMATVNHPKGLHMRVTARVDVGVAVPVPGAGTPAGGPTH</sequence>
<comment type="caution">
    <text evidence="9">The sequence shown here is derived from an EMBL/GenBank/DDBJ whole genome shotgun (WGS) entry which is preliminary data.</text>
</comment>
<feature type="binding site" description="axial binding residue" evidence="7">
    <location>
        <position position="384"/>
    </location>
    <ligand>
        <name>heme</name>
        <dbReference type="ChEBI" id="CHEBI:30413"/>
    </ligand>
    <ligandPart>
        <name>Fe</name>
        <dbReference type="ChEBI" id="CHEBI:18248"/>
    </ligandPart>
</feature>
<dbReference type="GO" id="GO:0005506">
    <property type="term" value="F:iron ion binding"/>
    <property type="evidence" value="ECO:0007669"/>
    <property type="project" value="InterPro"/>
</dbReference>
<dbReference type="RefSeq" id="WP_083114448.1">
    <property type="nucleotide sequence ID" value="NZ_JACKTS010000027.1"/>
</dbReference>
<keyword evidence="5 7" id="KW-0408">Iron</keyword>
<organism evidence="9 10">
    <name type="scientific">Mycobacterium angelicum</name>
    <dbReference type="NCBI Taxonomy" id="470074"/>
    <lineage>
        <taxon>Bacteria</taxon>
        <taxon>Bacillati</taxon>
        <taxon>Actinomycetota</taxon>
        <taxon>Actinomycetes</taxon>
        <taxon>Mycobacteriales</taxon>
        <taxon>Mycobacteriaceae</taxon>
        <taxon>Mycobacterium</taxon>
    </lineage>
</organism>
<comment type="similarity">
    <text evidence="1 8">Belongs to the cytochrome P450 family.</text>
</comment>
<evidence type="ECO:0000256" key="1">
    <source>
        <dbReference type="ARBA" id="ARBA00010617"/>
    </source>
</evidence>
<dbReference type="AlphaFoldDB" id="A0A1W9ZMU5"/>
<evidence type="ECO:0000256" key="4">
    <source>
        <dbReference type="ARBA" id="ARBA00023002"/>
    </source>
</evidence>
<evidence type="ECO:0000313" key="9">
    <source>
        <dbReference type="EMBL" id="ORA19172.1"/>
    </source>
</evidence>
<reference evidence="9 10" key="1">
    <citation type="submission" date="2017-02" db="EMBL/GenBank/DDBJ databases">
        <title>The new phylogeny of genus Mycobacterium.</title>
        <authorList>
            <person name="Tortoli E."/>
            <person name="Trovato A."/>
            <person name="Cirillo D.M."/>
        </authorList>
    </citation>
    <scope>NUCLEOTIDE SEQUENCE [LARGE SCALE GENOMIC DNA]</scope>
    <source>
        <strain evidence="9 10">DSM 45057</strain>
    </source>
</reference>
<dbReference type="Proteomes" id="UP000192284">
    <property type="component" value="Unassembled WGS sequence"/>
</dbReference>
<dbReference type="Pfam" id="PF00067">
    <property type="entry name" value="p450"/>
    <property type="match status" value="1"/>
</dbReference>
<dbReference type="InterPro" id="IPR001128">
    <property type="entry name" value="Cyt_P450"/>
</dbReference>
<gene>
    <name evidence="9" type="ORF">BST12_17835</name>
</gene>
<evidence type="ECO:0000256" key="5">
    <source>
        <dbReference type="ARBA" id="ARBA00023004"/>
    </source>
</evidence>
<dbReference type="InterPro" id="IPR036396">
    <property type="entry name" value="Cyt_P450_sf"/>
</dbReference>
<keyword evidence="2 7" id="KW-0349">Heme</keyword>
<name>A0A1W9ZMU5_MYCAN</name>
<accession>A0A1W9ZMU5</accession>
<evidence type="ECO:0000313" key="10">
    <source>
        <dbReference type="Proteomes" id="UP000192284"/>
    </source>
</evidence>
<dbReference type="GO" id="GO:0016705">
    <property type="term" value="F:oxidoreductase activity, acting on paired donors, with incorporation or reduction of molecular oxygen"/>
    <property type="evidence" value="ECO:0007669"/>
    <property type="project" value="InterPro"/>
</dbReference>
<keyword evidence="6 8" id="KW-0503">Monooxygenase</keyword>
<dbReference type="SUPFAM" id="SSF48264">
    <property type="entry name" value="Cytochrome P450"/>
    <property type="match status" value="1"/>
</dbReference>
<keyword evidence="3 7" id="KW-0479">Metal-binding</keyword>
<proteinExistence type="inferred from homology"/>
<dbReference type="PANTHER" id="PTHR24291:SF50">
    <property type="entry name" value="BIFUNCTIONAL ALBAFLAVENONE MONOOXYGENASE_TERPENE SYNTHASE"/>
    <property type="match status" value="1"/>
</dbReference>
<dbReference type="PROSITE" id="PS00086">
    <property type="entry name" value="CYTOCHROME_P450"/>
    <property type="match status" value="1"/>
</dbReference>
<dbReference type="GO" id="GO:0004497">
    <property type="term" value="F:monooxygenase activity"/>
    <property type="evidence" value="ECO:0007669"/>
    <property type="project" value="UniProtKB-KW"/>
</dbReference>
<protein>
    <recommendedName>
        <fullName evidence="11">Cytochrome P450</fullName>
    </recommendedName>
</protein>
<evidence type="ECO:0000256" key="7">
    <source>
        <dbReference type="PIRSR" id="PIRSR602401-1"/>
    </source>
</evidence>
<dbReference type="InterPro" id="IPR017972">
    <property type="entry name" value="Cyt_P450_CS"/>
</dbReference>
<evidence type="ECO:0000256" key="8">
    <source>
        <dbReference type="RuleBase" id="RU000461"/>
    </source>
</evidence>
<evidence type="ECO:0008006" key="11">
    <source>
        <dbReference type="Google" id="ProtNLM"/>
    </source>
</evidence>
<dbReference type="GO" id="GO:0020037">
    <property type="term" value="F:heme binding"/>
    <property type="evidence" value="ECO:0007669"/>
    <property type="project" value="InterPro"/>
</dbReference>
<dbReference type="CDD" id="cd11049">
    <property type="entry name" value="CYP170A1-like"/>
    <property type="match status" value="1"/>
</dbReference>
<evidence type="ECO:0000256" key="3">
    <source>
        <dbReference type="ARBA" id="ARBA00022723"/>
    </source>
</evidence>
<dbReference type="PRINTS" id="PR00463">
    <property type="entry name" value="EP450I"/>
</dbReference>
<dbReference type="PRINTS" id="PR00385">
    <property type="entry name" value="P450"/>
</dbReference>